<comment type="similarity">
    <text evidence="2">Belongs to the HpcH/HpaI aldolase family.</text>
</comment>
<name>D5RN14_9PROT</name>
<keyword evidence="4 6" id="KW-0460">Magnesium</keyword>
<comment type="caution">
    <text evidence="8">The sequence shown here is derived from an EMBL/GenBank/DDBJ whole genome shotgun (WGS) entry which is preliminary data.</text>
</comment>
<dbReference type="OrthoDB" id="9800547at2"/>
<dbReference type="PANTHER" id="PTHR32308">
    <property type="entry name" value="LYASE BETA SUBUNIT, PUTATIVE (AFU_ORTHOLOGUE AFUA_4G13030)-RELATED"/>
    <property type="match status" value="1"/>
</dbReference>
<dbReference type="InterPro" id="IPR040442">
    <property type="entry name" value="Pyrv_kinase-like_dom_sf"/>
</dbReference>
<evidence type="ECO:0000256" key="1">
    <source>
        <dbReference type="ARBA" id="ARBA00001946"/>
    </source>
</evidence>
<dbReference type="InterPro" id="IPR005000">
    <property type="entry name" value="Aldolase/citrate-lyase_domain"/>
</dbReference>
<proteinExistence type="inferred from homology"/>
<dbReference type="GO" id="GO:0000287">
    <property type="term" value="F:magnesium ion binding"/>
    <property type="evidence" value="ECO:0007669"/>
    <property type="project" value="TreeGrafter"/>
</dbReference>
<dbReference type="Gene3D" id="3.20.20.60">
    <property type="entry name" value="Phosphoenolpyruvate-binding domains"/>
    <property type="match status" value="1"/>
</dbReference>
<reference evidence="8 9" key="1">
    <citation type="submission" date="2010-04" db="EMBL/GenBank/DDBJ databases">
        <authorList>
            <person name="Qin X."/>
            <person name="Bachman B."/>
            <person name="Battles P."/>
            <person name="Bell A."/>
            <person name="Bess C."/>
            <person name="Bickham C."/>
            <person name="Chaboub L."/>
            <person name="Chen D."/>
            <person name="Coyle M."/>
            <person name="Deiros D.R."/>
            <person name="Dinh H."/>
            <person name="Forbes L."/>
            <person name="Fowler G."/>
            <person name="Francisco L."/>
            <person name="Fu Q."/>
            <person name="Gubbala S."/>
            <person name="Hale W."/>
            <person name="Han Y."/>
            <person name="Hemphill L."/>
            <person name="Highlander S.K."/>
            <person name="Hirani K."/>
            <person name="Hogues M."/>
            <person name="Jackson L."/>
            <person name="Jakkamsetti A."/>
            <person name="Javaid M."/>
            <person name="Jiang H."/>
            <person name="Korchina V."/>
            <person name="Kovar C."/>
            <person name="Lara F."/>
            <person name="Lee S."/>
            <person name="Mata R."/>
            <person name="Mathew T."/>
            <person name="Moen C."/>
            <person name="Morales K."/>
            <person name="Munidasa M."/>
            <person name="Nazareth L."/>
            <person name="Ngo R."/>
            <person name="Nguyen L."/>
            <person name="Okwuonu G."/>
            <person name="Ongeri F."/>
            <person name="Patil S."/>
            <person name="Petrosino J."/>
            <person name="Pham C."/>
            <person name="Pham P."/>
            <person name="Pu L.-L."/>
            <person name="Puazo M."/>
            <person name="Raj R."/>
            <person name="Reid J."/>
            <person name="Rouhana J."/>
            <person name="Saada N."/>
            <person name="Shang Y."/>
            <person name="Simmons D."/>
            <person name="Thornton R."/>
            <person name="Warren J."/>
            <person name="Weissenberger G."/>
            <person name="Zhang J."/>
            <person name="Zhang L."/>
            <person name="Zhou C."/>
            <person name="Zhu D."/>
            <person name="Muzny D."/>
            <person name="Worley K."/>
            <person name="Gibbs R."/>
        </authorList>
    </citation>
    <scope>NUCLEOTIDE SEQUENCE [LARGE SCALE GENOMIC DNA]</scope>
    <source>
        <strain evidence="8 9">ATCC 49957</strain>
    </source>
</reference>
<dbReference type="HOGENOM" id="CLU_044864_0_1_5"/>
<evidence type="ECO:0000256" key="5">
    <source>
        <dbReference type="PIRSR" id="PIRSR015582-1"/>
    </source>
</evidence>
<organism evidence="8 9">
    <name type="scientific">Pseudoroseomonas cervicalis ATCC 49957</name>
    <dbReference type="NCBI Taxonomy" id="525371"/>
    <lineage>
        <taxon>Bacteria</taxon>
        <taxon>Pseudomonadati</taxon>
        <taxon>Pseudomonadota</taxon>
        <taxon>Alphaproteobacteria</taxon>
        <taxon>Acetobacterales</taxon>
        <taxon>Roseomonadaceae</taxon>
        <taxon>Roseomonas</taxon>
    </lineage>
</organism>
<feature type="binding site" evidence="6">
    <location>
        <position position="138"/>
    </location>
    <ligand>
        <name>Mg(2+)</name>
        <dbReference type="ChEBI" id="CHEBI:18420"/>
    </ligand>
</feature>
<evidence type="ECO:0000313" key="8">
    <source>
        <dbReference type="EMBL" id="EFH11314.1"/>
    </source>
</evidence>
<feature type="binding site" evidence="6">
    <location>
        <position position="165"/>
    </location>
    <ligand>
        <name>Mg(2+)</name>
        <dbReference type="ChEBI" id="CHEBI:18420"/>
    </ligand>
</feature>
<keyword evidence="3 6" id="KW-0479">Metal-binding</keyword>
<dbReference type="PANTHER" id="PTHR32308:SF0">
    <property type="entry name" value="HPCH_HPAI ALDOLASE_CITRATE LYASE DOMAIN-CONTAINING PROTEIN"/>
    <property type="match status" value="1"/>
</dbReference>
<dbReference type="EC" id="4.1.3.34" evidence="8"/>
<evidence type="ECO:0000256" key="2">
    <source>
        <dbReference type="ARBA" id="ARBA00005568"/>
    </source>
</evidence>
<gene>
    <name evidence="8" type="primary">citE</name>
    <name evidence="8" type="ORF">HMPREF0731_2475</name>
</gene>
<sequence length="294" mass="30521">MTAPTPQPAPLPRWRSLLFVPAHVERFLARAHERGADGIILDLEDAVPPPEKAAARQGLEASIPALAARGPAVLVRVNQGLRALAADLEAAVRPGLSGLVLPKVEEPGLLRHIAAAVGELEAERGIAPGTVRLLLQIETPAALFHLPAIAGADPRIAAMMLGPEDFCAALGAVPGPGALLGPNLAVLAAARAAGLLPMGFVGSIGQFADLEAFRRTIAEARQLGFRGALAVHPAQVAIMNEVFAPSAEEVEWARRVVAGDAAARAEGRGAFQLDGRMIDPPVVRRAEEILALAG</sequence>
<dbReference type="SUPFAM" id="SSF51621">
    <property type="entry name" value="Phosphoenolpyruvate/pyruvate domain"/>
    <property type="match status" value="1"/>
</dbReference>
<evidence type="ECO:0000313" key="9">
    <source>
        <dbReference type="Proteomes" id="UP000005324"/>
    </source>
</evidence>
<dbReference type="InterPro" id="IPR015813">
    <property type="entry name" value="Pyrv/PenolPyrv_kinase-like_dom"/>
</dbReference>
<dbReference type="InterPro" id="IPR011206">
    <property type="entry name" value="Citrate_lyase_beta/mcl1/mcl2"/>
</dbReference>
<evidence type="ECO:0000256" key="3">
    <source>
        <dbReference type="ARBA" id="ARBA00022723"/>
    </source>
</evidence>
<evidence type="ECO:0000259" key="7">
    <source>
        <dbReference type="Pfam" id="PF03328"/>
    </source>
</evidence>
<dbReference type="RefSeq" id="WP_007005405.1">
    <property type="nucleotide sequence ID" value="NZ_GG770782.1"/>
</dbReference>
<keyword evidence="8" id="KW-0456">Lyase</keyword>
<feature type="binding site" evidence="5">
    <location>
        <position position="76"/>
    </location>
    <ligand>
        <name>substrate</name>
    </ligand>
</feature>
<protein>
    <submittedName>
        <fullName evidence="8">HpcH/HpaI aldolase/citrate lyase family protein</fullName>
        <ecNumber evidence="8">4.1.3.34</ecNumber>
    </submittedName>
</protein>
<accession>D5RN14</accession>
<dbReference type="GO" id="GO:0008816">
    <property type="term" value="F:citryl-CoA lyase activity"/>
    <property type="evidence" value="ECO:0007669"/>
    <property type="project" value="UniProtKB-EC"/>
</dbReference>
<dbReference type="Pfam" id="PF03328">
    <property type="entry name" value="HpcH_HpaI"/>
    <property type="match status" value="1"/>
</dbReference>
<dbReference type="EMBL" id="ADVL01000425">
    <property type="protein sequence ID" value="EFH11314.1"/>
    <property type="molecule type" value="Genomic_DNA"/>
</dbReference>
<keyword evidence="9" id="KW-1185">Reference proteome</keyword>
<comment type="cofactor">
    <cofactor evidence="1">
        <name>Mg(2+)</name>
        <dbReference type="ChEBI" id="CHEBI:18420"/>
    </cofactor>
</comment>
<dbReference type="PIRSF" id="PIRSF015582">
    <property type="entry name" value="Cit_lyase_B"/>
    <property type="match status" value="1"/>
</dbReference>
<dbReference type="GO" id="GO:0006107">
    <property type="term" value="P:oxaloacetate metabolic process"/>
    <property type="evidence" value="ECO:0007669"/>
    <property type="project" value="TreeGrafter"/>
</dbReference>
<feature type="domain" description="HpcH/HpaI aldolase/citrate lyase" evidence="7">
    <location>
        <begin position="15"/>
        <end position="233"/>
    </location>
</feature>
<evidence type="ECO:0000256" key="6">
    <source>
        <dbReference type="PIRSR" id="PIRSR015582-2"/>
    </source>
</evidence>
<feature type="binding site" evidence="5">
    <location>
        <position position="138"/>
    </location>
    <ligand>
        <name>substrate</name>
    </ligand>
</feature>
<evidence type="ECO:0000256" key="4">
    <source>
        <dbReference type="ARBA" id="ARBA00022842"/>
    </source>
</evidence>
<dbReference type="AlphaFoldDB" id="D5RN14"/>
<dbReference type="Proteomes" id="UP000005324">
    <property type="component" value="Unassembled WGS sequence"/>
</dbReference>